<evidence type="ECO:0000313" key="2">
    <source>
        <dbReference type="EMBL" id="QEH38595.1"/>
    </source>
</evidence>
<accession>A0A5B9WEW5</accession>
<evidence type="ECO:0000313" key="3">
    <source>
        <dbReference type="Proteomes" id="UP000324233"/>
    </source>
</evidence>
<dbReference type="EMBL" id="CP042997">
    <property type="protein sequence ID" value="QEH38595.1"/>
    <property type="molecule type" value="Genomic_DNA"/>
</dbReference>
<dbReference type="Proteomes" id="UP000324233">
    <property type="component" value="Chromosome"/>
</dbReference>
<proteinExistence type="predicted"/>
<feature type="compositionally biased region" description="Basic and acidic residues" evidence="1">
    <location>
        <begin position="54"/>
        <end position="64"/>
    </location>
</feature>
<keyword evidence="3" id="KW-1185">Reference proteome</keyword>
<evidence type="ECO:0000256" key="1">
    <source>
        <dbReference type="SAM" id="MobiDB-lite"/>
    </source>
</evidence>
<feature type="compositionally biased region" description="Basic and acidic residues" evidence="1">
    <location>
        <begin position="30"/>
        <end position="39"/>
    </location>
</feature>
<dbReference type="AlphaFoldDB" id="A0A5B9WEW5"/>
<feature type="region of interest" description="Disordered" evidence="1">
    <location>
        <begin position="1"/>
        <end position="76"/>
    </location>
</feature>
<dbReference type="KEGG" id="agv:OJF2_71990"/>
<sequence length="110" mass="12022">MPDDQEVGGVLDGQGDRCRTLKPISGRPEAGPRRREDPRGPPWREQAVPGPSPRRIDRLSDGRHHLQSPWATSPPARVIQAPRTAGLVESLANRTEPSAIAAWAPPGWNE</sequence>
<reference evidence="2 3" key="1">
    <citation type="submission" date="2019-08" db="EMBL/GenBank/DDBJ databases">
        <title>Deep-cultivation of Planctomycetes and their phenomic and genomic characterization uncovers novel biology.</title>
        <authorList>
            <person name="Wiegand S."/>
            <person name="Jogler M."/>
            <person name="Boedeker C."/>
            <person name="Pinto D."/>
            <person name="Vollmers J."/>
            <person name="Rivas-Marin E."/>
            <person name="Kohn T."/>
            <person name="Peeters S.H."/>
            <person name="Heuer A."/>
            <person name="Rast P."/>
            <person name="Oberbeckmann S."/>
            <person name="Bunk B."/>
            <person name="Jeske O."/>
            <person name="Meyerdierks A."/>
            <person name="Storesund J.E."/>
            <person name="Kallscheuer N."/>
            <person name="Luecker S."/>
            <person name="Lage O.M."/>
            <person name="Pohl T."/>
            <person name="Merkel B.J."/>
            <person name="Hornburger P."/>
            <person name="Mueller R.-W."/>
            <person name="Bruemmer F."/>
            <person name="Labrenz M."/>
            <person name="Spormann A.M."/>
            <person name="Op den Camp H."/>
            <person name="Overmann J."/>
            <person name="Amann R."/>
            <person name="Jetten M.S.M."/>
            <person name="Mascher T."/>
            <person name="Medema M.H."/>
            <person name="Devos D.P."/>
            <person name="Kaster A.-K."/>
            <person name="Ovreas L."/>
            <person name="Rohde M."/>
            <person name="Galperin M.Y."/>
            <person name="Jogler C."/>
        </authorList>
    </citation>
    <scope>NUCLEOTIDE SEQUENCE [LARGE SCALE GENOMIC DNA]</scope>
    <source>
        <strain evidence="2 3">OJF2</strain>
    </source>
</reference>
<gene>
    <name evidence="2" type="ORF">OJF2_71990</name>
</gene>
<name>A0A5B9WEW5_9BACT</name>
<organism evidence="2 3">
    <name type="scientific">Aquisphaera giovannonii</name>
    <dbReference type="NCBI Taxonomy" id="406548"/>
    <lineage>
        <taxon>Bacteria</taxon>
        <taxon>Pseudomonadati</taxon>
        <taxon>Planctomycetota</taxon>
        <taxon>Planctomycetia</taxon>
        <taxon>Isosphaerales</taxon>
        <taxon>Isosphaeraceae</taxon>
        <taxon>Aquisphaera</taxon>
    </lineage>
</organism>
<protein>
    <submittedName>
        <fullName evidence="2">Uncharacterized protein</fullName>
    </submittedName>
</protein>